<evidence type="ECO:0000313" key="1">
    <source>
        <dbReference type="EMBL" id="CAE7703847.1"/>
    </source>
</evidence>
<sequence>MEGVEKSPLFTVELLSKFLGADCWITEVSTAIQHNGIHVTQKLQLPSMDTRLVAVKFFLAGRSPRRWLGFGREEGLWTGSHPPGGALLEPGLLESSFKWVAGFLRDCPLLRLDLRRVELPP</sequence>
<name>A0A812WRQ3_SYMPI</name>
<dbReference type="Proteomes" id="UP000649617">
    <property type="component" value="Unassembled WGS sequence"/>
</dbReference>
<keyword evidence="2" id="KW-1185">Reference proteome</keyword>
<reference evidence="1" key="1">
    <citation type="submission" date="2021-02" db="EMBL/GenBank/DDBJ databases">
        <authorList>
            <person name="Dougan E. K."/>
            <person name="Rhodes N."/>
            <person name="Thang M."/>
            <person name="Chan C."/>
        </authorList>
    </citation>
    <scope>NUCLEOTIDE SEQUENCE</scope>
</reference>
<comment type="caution">
    <text evidence="1">The sequence shown here is derived from an EMBL/GenBank/DDBJ whole genome shotgun (WGS) entry which is preliminary data.</text>
</comment>
<evidence type="ECO:0000313" key="2">
    <source>
        <dbReference type="Proteomes" id="UP000649617"/>
    </source>
</evidence>
<dbReference type="EMBL" id="CAJNIZ010044871">
    <property type="protein sequence ID" value="CAE7703847.1"/>
    <property type="molecule type" value="Genomic_DNA"/>
</dbReference>
<proteinExistence type="predicted"/>
<dbReference type="AlphaFoldDB" id="A0A812WRQ3"/>
<protein>
    <submittedName>
        <fullName evidence="1">Uncharacterized protein</fullName>
    </submittedName>
</protein>
<accession>A0A812WRQ3</accession>
<organism evidence="1 2">
    <name type="scientific">Symbiodinium pilosum</name>
    <name type="common">Dinoflagellate</name>
    <dbReference type="NCBI Taxonomy" id="2952"/>
    <lineage>
        <taxon>Eukaryota</taxon>
        <taxon>Sar</taxon>
        <taxon>Alveolata</taxon>
        <taxon>Dinophyceae</taxon>
        <taxon>Suessiales</taxon>
        <taxon>Symbiodiniaceae</taxon>
        <taxon>Symbiodinium</taxon>
    </lineage>
</organism>
<gene>
    <name evidence="1" type="ORF">SPIL2461_LOCUS19836</name>
</gene>